<gene>
    <name evidence="2" type="ORF">S01H1_14659</name>
</gene>
<sequence length="118" mass="14066">MSLPTSVDFAENYDEKYAKTYGRFRIERITEVVDNFIGCGDYSQGIARIQCTNPECKAEFFRPFSCKGFYLCPSCSQKKTLLFSEYMHEQLLLSLPHRQFVWSFPTRTDWQKRKYRML</sequence>
<comment type="caution">
    <text evidence="2">The sequence shown here is derived from an EMBL/GenBank/DDBJ whole genome shotgun (WGS) entry which is preliminary data.</text>
</comment>
<evidence type="ECO:0000259" key="1">
    <source>
        <dbReference type="Pfam" id="PF14319"/>
    </source>
</evidence>
<dbReference type="AlphaFoldDB" id="X0RG44"/>
<evidence type="ECO:0000313" key="2">
    <source>
        <dbReference type="EMBL" id="GAF67874.1"/>
    </source>
</evidence>
<dbReference type="Pfam" id="PF14319">
    <property type="entry name" value="Zn_Tnp_IS91"/>
    <property type="match status" value="1"/>
</dbReference>
<feature type="domain" description="Transposase zinc-binding" evidence="1">
    <location>
        <begin position="12"/>
        <end position="103"/>
    </location>
</feature>
<protein>
    <recommendedName>
        <fullName evidence="1">Transposase zinc-binding domain-containing protein</fullName>
    </recommendedName>
</protein>
<dbReference type="InterPro" id="IPR026889">
    <property type="entry name" value="Zn_Tnp"/>
</dbReference>
<organism evidence="2">
    <name type="scientific">marine sediment metagenome</name>
    <dbReference type="NCBI Taxonomy" id="412755"/>
    <lineage>
        <taxon>unclassified sequences</taxon>
        <taxon>metagenomes</taxon>
        <taxon>ecological metagenomes</taxon>
    </lineage>
</organism>
<accession>X0RG44</accession>
<proteinExistence type="predicted"/>
<dbReference type="EMBL" id="BARS01007634">
    <property type="protein sequence ID" value="GAF67874.1"/>
    <property type="molecule type" value="Genomic_DNA"/>
</dbReference>
<name>X0RG44_9ZZZZ</name>
<reference evidence="2" key="1">
    <citation type="journal article" date="2014" name="Front. Microbiol.">
        <title>High frequency of phylogenetically diverse reductive dehalogenase-homologous genes in deep subseafloor sedimentary metagenomes.</title>
        <authorList>
            <person name="Kawai M."/>
            <person name="Futagami T."/>
            <person name="Toyoda A."/>
            <person name="Takaki Y."/>
            <person name="Nishi S."/>
            <person name="Hori S."/>
            <person name="Arai W."/>
            <person name="Tsubouchi T."/>
            <person name="Morono Y."/>
            <person name="Uchiyama I."/>
            <person name="Ito T."/>
            <person name="Fujiyama A."/>
            <person name="Inagaki F."/>
            <person name="Takami H."/>
        </authorList>
    </citation>
    <scope>NUCLEOTIDE SEQUENCE</scope>
    <source>
        <strain evidence="2">Expedition CK06-06</strain>
    </source>
</reference>